<keyword evidence="2" id="KW-1185">Reference proteome</keyword>
<comment type="caution">
    <text evidence="1">The sequence shown here is derived from an EMBL/GenBank/DDBJ whole genome shotgun (WGS) entry which is preliminary data.</text>
</comment>
<evidence type="ECO:0000313" key="2">
    <source>
        <dbReference type="Proteomes" id="UP001603857"/>
    </source>
</evidence>
<evidence type="ECO:0000313" key="1">
    <source>
        <dbReference type="EMBL" id="KAL2337063.1"/>
    </source>
</evidence>
<name>A0ABD1MMM6_9FABA</name>
<gene>
    <name evidence="1" type="ORF">Fmac_011509</name>
</gene>
<accession>A0ABD1MMM6</accession>
<reference evidence="1 2" key="1">
    <citation type="submission" date="2024-08" db="EMBL/GenBank/DDBJ databases">
        <title>Insights into the chromosomal genome structure of Flemingia macrophylla.</title>
        <authorList>
            <person name="Ding Y."/>
            <person name="Zhao Y."/>
            <person name="Bi W."/>
            <person name="Wu M."/>
            <person name="Zhao G."/>
            <person name="Gong Y."/>
            <person name="Li W."/>
            <person name="Zhang P."/>
        </authorList>
    </citation>
    <scope>NUCLEOTIDE SEQUENCE [LARGE SCALE GENOMIC DNA]</scope>
    <source>
        <strain evidence="1">DYQJB</strain>
        <tissue evidence="1">Leaf</tissue>
    </source>
</reference>
<sequence length="141" mass="16122">MWTCFVFHVDKPQDDPTTLKNHDDKVTTVNWYSYEIGKLATCSDDFTVSKTDSFELNLVYDLCNTGFIECLFGLFKNTKELRERGVSADYYHVDMDVNAREKVHMRVSLLNMPLIAKVLLASVFGTKWLQLPLISALAVTC</sequence>
<dbReference type="Proteomes" id="UP001603857">
    <property type="component" value="Unassembled WGS sequence"/>
</dbReference>
<dbReference type="EMBL" id="JBGMDY010000004">
    <property type="protein sequence ID" value="KAL2337063.1"/>
    <property type="molecule type" value="Genomic_DNA"/>
</dbReference>
<protein>
    <submittedName>
        <fullName evidence="1">Uncharacterized protein</fullName>
    </submittedName>
</protein>
<organism evidence="1 2">
    <name type="scientific">Flemingia macrophylla</name>
    <dbReference type="NCBI Taxonomy" id="520843"/>
    <lineage>
        <taxon>Eukaryota</taxon>
        <taxon>Viridiplantae</taxon>
        <taxon>Streptophyta</taxon>
        <taxon>Embryophyta</taxon>
        <taxon>Tracheophyta</taxon>
        <taxon>Spermatophyta</taxon>
        <taxon>Magnoliopsida</taxon>
        <taxon>eudicotyledons</taxon>
        <taxon>Gunneridae</taxon>
        <taxon>Pentapetalae</taxon>
        <taxon>rosids</taxon>
        <taxon>fabids</taxon>
        <taxon>Fabales</taxon>
        <taxon>Fabaceae</taxon>
        <taxon>Papilionoideae</taxon>
        <taxon>50 kb inversion clade</taxon>
        <taxon>NPAAA clade</taxon>
        <taxon>indigoferoid/millettioid clade</taxon>
        <taxon>Phaseoleae</taxon>
        <taxon>Flemingia</taxon>
    </lineage>
</organism>
<dbReference type="AlphaFoldDB" id="A0ABD1MMM6"/>
<proteinExistence type="predicted"/>